<reference evidence="6" key="2">
    <citation type="submission" date="2019-07" db="EMBL/GenBank/DDBJ databases">
        <authorList>
            <person name="Whitman W."/>
            <person name="Huntemann M."/>
            <person name="Clum A."/>
            <person name="Pillay M."/>
            <person name="Palaniappan K."/>
            <person name="Varghese N."/>
            <person name="Mikhailova N."/>
            <person name="Stamatis D."/>
            <person name="Reddy T."/>
            <person name="Daum C."/>
            <person name="Shapiro N."/>
            <person name="Ivanova N."/>
            <person name="Kyrpides N."/>
            <person name="Woyke T."/>
        </authorList>
    </citation>
    <scope>NUCLEOTIDE SEQUENCE</scope>
    <source>
        <strain evidence="6">CGMCC 1.10685</strain>
    </source>
</reference>
<organism evidence="6 7">
    <name type="scientific">Pseudoduganella flava</name>
    <dbReference type="NCBI Taxonomy" id="871742"/>
    <lineage>
        <taxon>Bacteria</taxon>
        <taxon>Pseudomonadati</taxon>
        <taxon>Pseudomonadota</taxon>
        <taxon>Betaproteobacteria</taxon>
        <taxon>Burkholderiales</taxon>
        <taxon>Oxalobacteraceae</taxon>
        <taxon>Telluria group</taxon>
        <taxon>Pseudoduganella</taxon>
    </lineage>
</organism>
<evidence type="ECO:0000256" key="3">
    <source>
        <dbReference type="ARBA" id="ARBA00023004"/>
    </source>
</evidence>
<reference evidence="6 7" key="1">
    <citation type="journal article" date="2015" name="Stand. Genomic Sci.">
        <title>Genomic Encyclopedia of Bacterial and Archaeal Type Strains, Phase III: the genomes of soil and plant-associated and newly described type strains.</title>
        <authorList>
            <person name="Whitman W.B."/>
            <person name="Woyke T."/>
            <person name="Klenk H.P."/>
            <person name="Zhou Y."/>
            <person name="Lilburn T.G."/>
            <person name="Beck B.J."/>
            <person name="De Vos P."/>
            <person name="Vandamme P."/>
            <person name="Eisen J.A."/>
            <person name="Garrity G."/>
            <person name="Hugenholtz P."/>
            <person name="Kyrpides N.C."/>
        </authorList>
    </citation>
    <scope>NUCLEOTIDE SEQUENCE [LARGE SCALE GENOMIC DNA]</scope>
    <source>
        <strain evidence="6 7">CGMCC 1.10685</strain>
    </source>
</reference>
<dbReference type="PANTHER" id="PTHR37164:SF1">
    <property type="entry name" value="BACTERIOHEMERYTHRIN"/>
    <property type="match status" value="1"/>
</dbReference>
<accession>A0A562PRU3</accession>
<evidence type="ECO:0000259" key="4">
    <source>
        <dbReference type="Pfam" id="PF01814"/>
    </source>
</evidence>
<sequence length="139" mass="15077">MATSQDDTRWSDELSLGDPALDATHRALFDALAHLAAMPEDGFLPAYEATVAALERDFRGEEDLMERMGYPGLACHREQHARALSGLHHASAALAEGDPAPARRAVDLLAEWLHLHITTMDQALAAAALLAREVRAATR</sequence>
<dbReference type="RefSeq" id="WP_145876545.1">
    <property type="nucleotide sequence ID" value="NZ_CP046904.1"/>
</dbReference>
<evidence type="ECO:0000313" key="7">
    <source>
        <dbReference type="Proteomes" id="UP000315112"/>
    </source>
</evidence>
<comment type="similarity">
    <text evidence="1">Belongs to the hemerythrin family.</text>
</comment>
<reference evidence="5 8" key="3">
    <citation type="submission" date="2019-12" db="EMBL/GenBank/DDBJ databases">
        <title>Draft Genome Sequences of Six Type Strains of the Genus Massilia.</title>
        <authorList>
            <person name="Miess H."/>
            <person name="Frediansyah A."/>
            <person name="Goeker M."/>
            <person name="Gross H."/>
        </authorList>
    </citation>
    <scope>NUCLEOTIDE SEQUENCE [LARGE SCALE GENOMIC DNA]</scope>
    <source>
        <strain evidence="5 8">DSM 26639</strain>
    </source>
</reference>
<feature type="domain" description="Hemerythrin-like" evidence="4">
    <location>
        <begin position="20"/>
        <end position="127"/>
    </location>
</feature>
<protein>
    <submittedName>
        <fullName evidence="6">Hemerythrin-like metal-binding protein</fullName>
    </submittedName>
</protein>
<evidence type="ECO:0000256" key="2">
    <source>
        <dbReference type="ARBA" id="ARBA00022723"/>
    </source>
</evidence>
<keyword evidence="8" id="KW-1185">Reference proteome</keyword>
<proteinExistence type="inferred from homology"/>
<keyword evidence="2" id="KW-0479">Metal-binding</keyword>
<dbReference type="Pfam" id="PF01814">
    <property type="entry name" value="Hemerythrin"/>
    <property type="match status" value="1"/>
</dbReference>
<dbReference type="GO" id="GO:0046872">
    <property type="term" value="F:metal ion binding"/>
    <property type="evidence" value="ECO:0007669"/>
    <property type="project" value="UniProtKB-KW"/>
</dbReference>
<dbReference type="InterPro" id="IPR012312">
    <property type="entry name" value="Hemerythrin-like"/>
</dbReference>
<dbReference type="Proteomes" id="UP000315112">
    <property type="component" value="Unassembled WGS sequence"/>
</dbReference>
<dbReference type="CDD" id="cd12107">
    <property type="entry name" value="Hemerythrin"/>
    <property type="match status" value="1"/>
</dbReference>
<dbReference type="Gene3D" id="1.20.120.50">
    <property type="entry name" value="Hemerythrin-like"/>
    <property type="match status" value="1"/>
</dbReference>
<evidence type="ECO:0000313" key="5">
    <source>
        <dbReference type="EMBL" id="QGZ37955.1"/>
    </source>
</evidence>
<evidence type="ECO:0000313" key="6">
    <source>
        <dbReference type="EMBL" id="TWI46796.1"/>
    </source>
</evidence>
<dbReference type="InterPro" id="IPR035938">
    <property type="entry name" value="Hemerythrin-like_sf"/>
</dbReference>
<keyword evidence="3" id="KW-0408">Iron</keyword>
<name>A0A562PRU3_9BURK</name>
<dbReference type="PANTHER" id="PTHR37164">
    <property type="entry name" value="BACTERIOHEMERYTHRIN"/>
    <property type="match status" value="1"/>
</dbReference>
<dbReference type="Proteomes" id="UP000437862">
    <property type="component" value="Chromosome"/>
</dbReference>
<evidence type="ECO:0000313" key="8">
    <source>
        <dbReference type="Proteomes" id="UP000437862"/>
    </source>
</evidence>
<gene>
    <name evidence="5" type="ORF">GO485_02080</name>
    <name evidence="6" type="ORF">IP92_03159</name>
</gene>
<dbReference type="AlphaFoldDB" id="A0A562PRU3"/>
<evidence type="ECO:0000256" key="1">
    <source>
        <dbReference type="ARBA" id="ARBA00010587"/>
    </source>
</evidence>
<dbReference type="EMBL" id="VLKW01000005">
    <property type="protein sequence ID" value="TWI46796.1"/>
    <property type="molecule type" value="Genomic_DNA"/>
</dbReference>
<dbReference type="EMBL" id="CP046904">
    <property type="protein sequence ID" value="QGZ37955.1"/>
    <property type="molecule type" value="Genomic_DNA"/>
</dbReference>
<dbReference type="InterPro" id="IPR050669">
    <property type="entry name" value="Hemerythrin"/>
</dbReference>
<dbReference type="OrthoDB" id="5296936at2"/>
<dbReference type="InterPro" id="IPR012827">
    <property type="entry name" value="Hemerythrin_metal-bd"/>
</dbReference>
<dbReference type="SUPFAM" id="SSF47188">
    <property type="entry name" value="Hemerythrin-like"/>
    <property type="match status" value="1"/>
</dbReference>
<dbReference type="NCBIfam" id="TIGR02481">
    <property type="entry name" value="hemeryth_dom"/>
    <property type="match status" value="1"/>
</dbReference>